<comment type="caution">
    <text evidence="2">The sequence shown here is derived from an EMBL/GenBank/DDBJ whole genome shotgun (WGS) entry which is preliminary data.</text>
</comment>
<gene>
    <name evidence="2" type="ORF">BHU61_09575</name>
</gene>
<protein>
    <submittedName>
        <fullName evidence="2">Uncharacterized protein</fullName>
    </submittedName>
</protein>
<evidence type="ECO:0000313" key="3">
    <source>
        <dbReference type="Proteomes" id="UP000249808"/>
    </source>
</evidence>
<feature type="region of interest" description="Disordered" evidence="1">
    <location>
        <begin position="1"/>
        <end position="36"/>
    </location>
</feature>
<name>A0A327ZPW7_9STAP</name>
<evidence type="ECO:0000313" key="2">
    <source>
        <dbReference type="EMBL" id="RAK44392.1"/>
    </source>
</evidence>
<reference evidence="2 3" key="1">
    <citation type="journal article" date="2018" name="Front. Microbiol.">
        <title>Description and Comparative Genomics of Macrococcus caseolyticus subsp. hominis subsp. nov., Macrococcus goetzii sp. nov., Macrococcus epidermidis sp. nov., and Macrococcus bohemicus sp. nov., Novel Macrococci From Human Clinical Material With Virulence Potential and Suspected Uptake of Foreign DNA by Natural Transformation.</title>
        <authorList>
            <person name="Maslanova I."/>
            <person name="Wertheimer Z."/>
            <person name="Sedlacek I."/>
            <person name="Svec P."/>
            <person name="Indrakova A."/>
            <person name="Kovarovic V."/>
            <person name="Schumann P."/>
            <person name="Sproer C."/>
            <person name="Kralova S."/>
            <person name="Sedo O."/>
            <person name="Kristofova L."/>
            <person name="Vrbovska V."/>
            <person name="Fuzik T."/>
            <person name="Petras P."/>
            <person name="Zdrahal Z."/>
            <person name="Ruzickova V."/>
            <person name="Doskar J."/>
            <person name="Pantucek R."/>
        </authorList>
    </citation>
    <scope>NUCLEOTIDE SEQUENCE [LARGE SCALE GENOMIC DNA]</scope>
    <source>
        <strain evidence="2 3">01/688</strain>
    </source>
</reference>
<evidence type="ECO:0000256" key="1">
    <source>
        <dbReference type="SAM" id="MobiDB-lite"/>
    </source>
</evidence>
<proteinExistence type="predicted"/>
<dbReference type="Proteomes" id="UP000249808">
    <property type="component" value="Unassembled WGS sequence"/>
</dbReference>
<sequence>MTEKNNHWPPKHHGEHNPAGRTGNTNYDTPGLKGREDDTYAKAAFGGADFNNDIFGRIANIFINRDEGRNSKK</sequence>
<dbReference type="RefSeq" id="WP_111716459.1">
    <property type="nucleotide sequence ID" value="NZ_JBHSSR010000006.1"/>
</dbReference>
<dbReference type="EMBL" id="PZJH01000004">
    <property type="protein sequence ID" value="RAK44392.1"/>
    <property type="molecule type" value="Genomic_DNA"/>
</dbReference>
<keyword evidence="3" id="KW-1185">Reference proteome</keyword>
<accession>A0A327ZPW7</accession>
<organism evidence="2 3">
    <name type="scientific">Macrococcus epidermidis</name>
    <dbReference type="NCBI Taxonomy" id="1902580"/>
    <lineage>
        <taxon>Bacteria</taxon>
        <taxon>Bacillati</taxon>
        <taxon>Bacillota</taxon>
        <taxon>Bacilli</taxon>
        <taxon>Bacillales</taxon>
        <taxon>Staphylococcaceae</taxon>
        <taxon>Macrococcus</taxon>
    </lineage>
</organism>
<dbReference type="AlphaFoldDB" id="A0A327ZPW7"/>